<dbReference type="CDD" id="cd16432">
    <property type="entry name" value="CheB_Rec"/>
    <property type="match status" value="1"/>
</dbReference>
<dbReference type="PIRSF" id="PIRSF000876">
    <property type="entry name" value="RR_chemtxs_CheB"/>
    <property type="match status" value="1"/>
</dbReference>
<dbReference type="InterPro" id="IPR011006">
    <property type="entry name" value="CheY-like_superfamily"/>
</dbReference>
<dbReference type="GO" id="GO:0006935">
    <property type="term" value="P:chemotaxis"/>
    <property type="evidence" value="ECO:0007669"/>
    <property type="project" value="UniProtKB-UniRule"/>
</dbReference>
<dbReference type="NCBIfam" id="NF001965">
    <property type="entry name" value="PRK00742.1"/>
    <property type="match status" value="1"/>
</dbReference>
<feature type="active site" evidence="3 4">
    <location>
        <position position="294"/>
    </location>
</feature>
<feature type="modified residue" description="4-aspartylphosphate" evidence="3 5">
    <location>
        <position position="57"/>
    </location>
</feature>
<dbReference type="Gene3D" id="3.40.50.180">
    <property type="entry name" value="Methylesterase CheB, C-terminal domain"/>
    <property type="match status" value="1"/>
</dbReference>
<dbReference type="EC" id="3.5.1.44" evidence="3"/>
<dbReference type="InterPro" id="IPR000673">
    <property type="entry name" value="Sig_transdc_resp-reg_Me-estase"/>
</dbReference>
<accession>A0A7C3VF10</accession>
<dbReference type="GO" id="GO:0032259">
    <property type="term" value="P:methylation"/>
    <property type="evidence" value="ECO:0007669"/>
    <property type="project" value="UniProtKB-KW"/>
</dbReference>
<dbReference type="EMBL" id="DSPX01000032">
    <property type="protein sequence ID" value="HGF99712.1"/>
    <property type="molecule type" value="Genomic_DNA"/>
</dbReference>
<dbReference type="CDD" id="cd17541">
    <property type="entry name" value="REC_CheB-like"/>
    <property type="match status" value="1"/>
</dbReference>
<name>A0A7C3VF10_9CYAN</name>
<evidence type="ECO:0000259" key="6">
    <source>
        <dbReference type="PROSITE" id="PS50110"/>
    </source>
</evidence>
<evidence type="ECO:0000256" key="2">
    <source>
        <dbReference type="ARBA" id="ARBA00048267"/>
    </source>
</evidence>
<dbReference type="PANTHER" id="PTHR42872">
    <property type="entry name" value="PROTEIN-GLUTAMATE METHYLESTERASE/PROTEIN-GLUTAMINE GLUTAMINASE"/>
    <property type="match status" value="1"/>
</dbReference>
<evidence type="ECO:0000256" key="3">
    <source>
        <dbReference type="HAMAP-Rule" id="MF_00099"/>
    </source>
</evidence>
<evidence type="ECO:0000256" key="5">
    <source>
        <dbReference type="PROSITE-ProRule" id="PRU00169"/>
    </source>
</evidence>
<sequence>MENILRVLVVDDSAYVRKVVKQMLSRSPFVEVVSTAKDGEEALEMVEKLKPDVVTLDLIMPNMDGFEFLRSQMARRPVPVVVVSIAHEGGEQALAALDAGAVDFLQKPTALATEKIFDIADELISKVKAAAKVPLNRLKPIDDRAIAPPAPLVAKSPQDIGVALVAIGISTGGPQALSYLIPQLPADFPVAVAIVLHMPVGYTELYARRLNQLSQIEVVEAKEGQEVRPGLVLLAPAGQHLTFVRTQSGKVVTHLSARPFDTLHRPSADVMFQSAAEVWGSHVLGVVMTGMGSDGKQGAAWIKSQGGMILTEAESSCIVYGMPRSVVEAGLSDKVVPLEQMAAAIINSL</sequence>
<feature type="active site" evidence="3 4">
    <location>
        <position position="197"/>
    </location>
</feature>
<comment type="catalytic activity">
    <reaction evidence="3">
        <text>L-glutaminyl-[protein] + H2O = L-glutamyl-[protein] + NH4(+)</text>
        <dbReference type="Rhea" id="RHEA:16441"/>
        <dbReference type="Rhea" id="RHEA-COMP:10207"/>
        <dbReference type="Rhea" id="RHEA-COMP:10208"/>
        <dbReference type="ChEBI" id="CHEBI:15377"/>
        <dbReference type="ChEBI" id="CHEBI:28938"/>
        <dbReference type="ChEBI" id="CHEBI:29973"/>
        <dbReference type="ChEBI" id="CHEBI:30011"/>
        <dbReference type="EC" id="3.5.1.44"/>
    </reaction>
</comment>
<dbReference type="PANTHER" id="PTHR42872:SF3">
    <property type="entry name" value="PROTEIN-GLUTAMATE METHYLESTERASE_PROTEIN-GLUTAMINE GLUTAMINASE 1"/>
    <property type="match status" value="1"/>
</dbReference>
<dbReference type="EC" id="3.1.1.61" evidence="3"/>
<comment type="function">
    <text evidence="3">Involved in chemotaxis. Part of a chemotaxis signal transduction system that modulates chemotaxis in response to various stimuli. Catalyzes the demethylation of specific methylglutamate residues introduced into the chemoreceptors (methyl-accepting chemotaxis proteins or MCP) by CheR. Also mediates the irreversible deamidation of specific glutamine residues to glutamic acid.</text>
</comment>
<keyword evidence="3" id="KW-0963">Cytoplasm</keyword>
<evidence type="ECO:0000313" key="8">
    <source>
        <dbReference type="EMBL" id="HGF99712.1"/>
    </source>
</evidence>
<comment type="domain">
    <text evidence="3">Contains a C-terminal catalytic domain, and an N-terminal region which modulates catalytic activity.</text>
</comment>
<keyword evidence="3 5" id="KW-0597">Phosphoprotein</keyword>
<evidence type="ECO:0000256" key="4">
    <source>
        <dbReference type="PROSITE-ProRule" id="PRU00050"/>
    </source>
</evidence>
<keyword evidence="8" id="KW-0489">Methyltransferase</keyword>
<protein>
    <recommendedName>
        <fullName evidence="3">Protein-glutamate methylesterase/protein-glutamine glutaminase</fullName>
        <ecNumber evidence="3">3.1.1.61</ecNumber>
        <ecNumber evidence="3">3.5.1.44</ecNumber>
    </recommendedName>
</protein>
<dbReference type="GO" id="GO:0008984">
    <property type="term" value="F:protein-glutamate methylesterase activity"/>
    <property type="evidence" value="ECO:0007669"/>
    <property type="project" value="UniProtKB-UniRule"/>
</dbReference>
<comment type="catalytic activity">
    <reaction evidence="2 3">
        <text>[protein]-L-glutamate 5-O-methyl ester + H2O = L-glutamyl-[protein] + methanol + H(+)</text>
        <dbReference type="Rhea" id="RHEA:23236"/>
        <dbReference type="Rhea" id="RHEA-COMP:10208"/>
        <dbReference type="Rhea" id="RHEA-COMP:10311"/>
        <dbReference type="ChEBI" id="CHEBI:15377"/>
        <dbReference type="ChEBI" id="CHEBI:15378"/>
        <dbReference type="ChEBI" id="CHEBI:17790"/>
        <dbReference type="ChEBI" id="CHEBI:29973"/>
        <dbReference type="ChEBI" id="CHEBI:82795"/>
        <dbReference type="EC" id="3.1.1.61"/>
    </reaction>
</comment>
<dbReference type="Pfam" id="PF01339">
    <property type="entry name" value="CheB_methylest"/>
    <property type="match status" value="1"/>
</dbReference>
<evidence type="ECO:0000256" key="1">
    <source>
        <dbReference type="ARBA" id="ARBA00022801"/>
    </source>
</evidence>
<comment type="subcellular location">
    <subcellularLocation>
        <location evidence="3">Cytoplasm</location>
    </subcellularLocation>
</comment>
<dbReference type="PROSITE" id="PS50122">
    <property type="entry name" value="CHEB"/>
    <property type="match status" value="1"/>
</dbReference>
<gene>
    <name evidence="3 8" type="primary">cheB</name>
    <name evidence="8" type="ORF">ENR15_03340</name>
</gene>
<proteinExistence type="inferred from homology"/>
<dbReference type="GO" id="GO:0000156">
    <property type="term" value="F:phosphorelay response regulator activity"/>
    <property type="evidence" value="ECO:0007669"/>
    <property type="project" value="InterPro"/>
</dbReference>
<dbReference type="InterPro" id="IPR008248">
    <property type="entry name" value="CheB-like"/>
</dbReference>
<dbReference type="GO" id="GO:0008168">
    <property type="term" value="F:methyltransferase activity"/>
    <property type="evidence" value="ECO:0007669"/>
    <property type="project" value="UniProtKB-KW"/>
</dbReference>
<feature type="domain" description="Response regulatory" evidence="6">
    <location>
        <begin position="6"/>
        <end position="122"/>
    </location>
</feature>
<keyword evidence="3 4" id="KW-0145">Chemotaxis</keyword>
<comment type="caution">
    <text evidence="8">The sequence shown here is derived from an EMBL/GenBank/DDBJ whole genome shotgun (WGS) entry which is preliminary data.</text>
</comment>
<keyword evidence="1 3" id="KW-0378">Hydrolase</keyword>
<dbReference type="SUPFAM" id="SSF52172">
    <property type="entry name" value="CheY-like"/>
    <property type="match status" value="1"/>
</dbReference>
<dbReference type="HAMAP" id="MF_00099">
    <property type="entry name" value="CheB_chemtxs"/>
    <property type="match status" value="1"/>
</dbReference>
<dbReference type="SMART" id="SM00448">
    <property type="entry name" value="REC"/>
    <property type="match status" value="1"/>
</dbReference>
<dbReference type="GO" id="GO:0005737">
    <property type="term" value="C:cytoplasm"/>
    <property type="evidence" value="ECO:0007669"/>
    <property type="project" value="UniProtKB-SubCell"/>
</dbReference>
<keyword evidence="8" id="KW-0808">Transferase</keyword>
<reference evidence="8" key="1">
    <citation type="journal article" date="2020" name="mSystems">
        <title>Genome- and Community-Level Interaction Insights into Carbon Utilization and Element Cycling Functions of Hydrothermarchaeota in Hydrothermal Sediment.</title>
        <authorList>
            <person name="Zhou Z."/>
            <person name="Liu Y."/>
            <person name="Xu W."/>
            <person name="Pan J."/>
            <person name="Luo Z.H."/>
            <person name="Li M."/>
        </authorList>
    </citation>
    <scope>NUCLEOTIDE SEQUENCE [LARGE SCALE GENOMIC DNA]</scope>
    <source>
        <strain evidence="8">SpSt-374</strain>
    </source>
</reference>
<comment type="PTM">
    <text evidence="3">Phosphorylated by CheA. Phosphorylation of the N-terminal regulatory domain activates the methylesterase activity.</text>
</comment>
<dbReference type="SUPFAM" id="SSF52738">
    <property type="entry name" value="Methylesterase CheB, C-terminal domain"/>
    <property type="match status" value="1"/>
</dbReference>
<evidence type="ECO:0000259" key="7">
    <source>
        <dbReference type="PROSITE" id="PS50122"/>
    </source>
</evidence>
<dbReference type="InterPro" id="IPR035909">
    <property type="entry name" value="CheB_C"/>
</dbReference>
<dbReference type="AlphaFoldDB" id="A0A7C3VF10"/>
<dbReference type="GO" id="GO:0050568">
    <property type="term" value="F:protein-glutamine glutaminase activity"/>
    <property type="evidence" value="ECO:0007669"/>
    <property type="project" value="UniProtKB-UniRule"/>
</dbReference>
<organism evidence="8">
    <name type="scientific">Planktothricoides sp. SpSt-374</name>
    <dbReference type="NCBI Taxonomy" id="2282167"/>
    <lineage>
        <taxon>Bacteria</taxon>
        <taxon>Bacillati</taxon>
        <taxon>Cyanobacteriota</taxon>
        <taxon>Cyanophyceae</taxon>
        <taxon>Oscillatoriophycideae</taxon>
        <taxon>Oscillatoriales</taxon>
        <taxon>Oscillatoriaceae</taxon>
        <taxon>Planktothricoides</taxon>
    </lineage>
</organism>
<feature type="domain" description="CheB-type methylesterase" evidence="7">
    <location>
        <begin position="158"/>
        <end position="349"/>
    </location>
</feature>
<dbReference type="PROSITE" id="PS50110">
    <property type="entry name" value="RESPONSE_REGULATORY"/>
    <property type="match status" value="1"/>
</dbReference>
<dbReference type="Gene3D" id="3.40.50.2300">
    <property type="match status" value="1"/>
</dbReference>
<dbReference type="Pfam" id="PF00072">
    <property type="entry name" value="Response_reg"/>
    <property type="match status" value="1"/>
</dbReference>
<feature type="active site" evidence="3 4">
    <location>
        <position position="170"/>
    </location>
</feature>
<comment type="similarity">
    <text evidence="3">Belongs to the CheB family.</text>
</comment>
<dbReference type="InterPro" id="IPR001789">
    <property type="entry name" value="Sig_transdc_resp-reg_receiver"/>
</dbReference>